<organism evidence="8 9">
    <name type="scientific">Xylona heveae (strain CBS 132557 / TC161)</name>
    <dbReference type="NCBI Taxonomy" id="1328760"/>
    <lineage>
        <taxon>Eukaryota</taxon>
        <taxon>Fungi</taxon>
        <taxon>Dikarya</taxon>
        <taxon>Ascomycota</taxon>
        <taxon>Pezizomycotina</taxon>
        <taxon>Xylonomycetes</taxon>
        <taxon>Xylonales</taxon>
        <taxon>Xylonaceae</taxon>
        <taxon>Xylona</taxon>
    </lineage>
</organism>
<evidence type="ECO:0000313" key="9">
    <source>
        <dbReference type="Proteomes" id="UP000076632"/>
    </source>
</evidence>
<proteinExistence type="predicted"/>
<evidence type="ECO:0000256" key="6">
    <source>
        <dbReference type="SAM" id="Phobius"/>
    </source>
</evidence>
<feature type="region of interest" description="Disordered" evidence="5">
    <location>
        <begin position="267"/>
        <end position="287"/>
    </location>
</feature>
<dbReference type="Proteomes" id="UP000076632">
    <property type="component" value="Unassembled WGS sequence"/>
</dbReference>
<name>A0A165JK39_XYLHT</name>
<feature type="transmembrane region" description="Helical" evidence="6">
    <location>
        <begin position="177"/>
        <end position="197"/>
    </location>
</feature>
<dbReference type="InterPro" id="IPR050307">
    <property type="entry name" value="Sterol_Desaturase_Related"/>
</dbReference>
<evidence type="ECO:0000256" key="3">
    <source>
        <dbReference type="ARBA" id="ARBA00022989"/>
    </source>
</evidence>
<dbReference type="GO" id="GO:0005506">
    <property type="term" value="F:iron ion binding"/>
    <property type="evidence" value="ECO:0007669"/>
    <property type="project" value="InterPro"/>
</dbReference>
<dbReference type="AlphaFoldDB" id="A0A165JK39"/>
<evidence type="ECO:0000256" key="5">
    <source>
        <dbReference type="SAM" id="MobiDB-lite"/>
    </source>
</evidence>
<keyword evidence="9" id="KW-1185">Reference proteome</keyword>
<dbReference type="STRING" id="1328760.A0A165JK39"/>
<dbReference type="RefSeq" id="XP_018191890.1">
    <property type="nucleotide sequence ID" value="XM_018331538.1"/>
</dbReference>
<gene>
    <name evidence="8" type="ORF">L228DRAFT_242794</name>
</gene>
<dbReference type="InterPro" id="IPR006694">
    <property type="entry name" value="Fatty_acid_hydroxylase"/>
</dbReference>
<keyword evidence="3 6" id="KW-1133">Transmembrane helix</keyword>
<dbReference type="EMBL" id="KV407454">
    <property type="protein sequence ID" value="KZF26335.1"/>
    <property type="molecule type" value="Genomic_DNA"/>
</dbReference>
<dbReference type="OrthoDB" id="408954at2759"/>
<dbReference type="GO" id="GO:0008610">
    <property type="term" value="P:lipid biosynthetic process"/>
    <property type="evidence" value="ECO:0007669"/>
    <property type="project" value="InterPro"/>
</dbReference>
<dbReference type="Pfam" id="PF04116">
    <property type="entry name" value="FA_hydroxylase"/>
    <property type="match status" value="1"/>
</dbReference>
<feature type="compositionally biased region" description="Basic residues" evidence="5">
    <location>
        <begin position="272"/>
        <end position="287"/>
    </location>
</feature>
<dbReference type="GO" id="GO:0016491">
    <property type="term" value="F:oxidoreductase activity"/>
    <property type="evidence" value="ECO:0007669"/>
    <property type="project" value="InterPro"/>
</dbReference>
<accession>A0A165JK39</accession>
<evidence type="ECO:0000259" key="7">
    <source>
        <dbReference type="Pfam" id="PF04116"/>
    </source>
</evidence>
<comment type="subcellular location">
    <subcellularLocation>
        <location evidence="1">Membrane</location>
    </subcellularLocation>
</comment>
<feature type="domain" description="Fatty acid hydroxylase" evidence="7">
    <location>
        <begin position="107"/>
        <end position="249"/>
    </location>
</feature>
<dbReference type="PANTHER" id="PTHR11863">
    <property type="entry name" value="STEROL DESATURASE"/>
    <property type="match status" value="1"/>
</dbReference>
<dbReference type="OMA" id="MTWSTLV"/>
<evidence type="ECO:0000256" key="2">
    <source>
        <dbReference type="ARBA" id="ARBA00022692"/>
    </source>
</evidence>
<keyword evidence="2 6" id="KW-0812">Transmembrane</keyword>
<dbReference type="GeneID" id="28896675"/>
<evidence type="ECO:0000256" key="4">
    <source>
        <dbReference type="ARBA" id="ARBA00023136"/>
    </source>
</evidence>
<sequence length="287" mass="32974">MLGTLLMRLIFYVLPSAIFLLFDSAAPTLSASVKQYNELALPARKGGFRGRPTWWKVAGFSTLNVLLGLALQFSIEFLFTKILRMSSVIRISMALPMPWRVVRDIGLGLCLREIIQYYAHRFILHPSRVSRYTAANEPWLQLSKWHQSWQHSVSVPYSFSANYDHPAAWAIWRWLPVFLPAVFFRFHLLTWYIYIALVSLDEAFTYSGYTGLPSFFIWRSIARMQGKHLISGGAGNYAPIGIMDWIHDTTVGEDIVDRAKSELMAGQNNRTVRSRSRSKNRNRAGRH</sequence>
<evidence type="ECO:0000313" key="8">
    <source>
        <dbReference type="EMBL" id="KZF26335.1"/>
    </source>
</evidence>
<feature type="transmembrane region" description="Helical" evidence="6">
    <location>
        <begin position="203"/>
        <end position="221"/>
    </location>
</feature>
<dbReference type="GO" id="GO:0016020">
    <property type="term" value="C:membrane"/>
    <property type="evidence" value="ECO:0007669"/>
    <property type="project" value="UniProtKB-SubCell"/>
</dbReference>
<feature type="transmembrane region" description="Helical" evidence="6">
    <location>
        <begin position="54"/>
        <end position="79"/>
    </location>
</feature>
<evidence type="ECO:0000256" key="1">
    <source>
        <dbReference type="ARBA" id="ARBA00004370"/>
    </source>
</evidence>
<keyword evidence="4 6" id="KW-0472">Membrane</keyword>
<reference evidence="8 9" key="1">
    <citation type="journal article" date="2016" name="Fungal Biol.">
        <title>The genome of Xylona heveae provides a window into fungal endophytism.</title>
        <authorList>
            <person name="Gazis R."/>
            <person name="Kuo A."/>
            <person name="Riley R."/>
            <person name="LaButti K."/>
            <person name="Lipzen A."/>
            <person name="Lin J."/>
            <person name="Amirebrahimi M."/>
            <person name="Hesse C.N."/>
            <person name="Spatafora J.W."/>
            <person name="Henrissat B."/>
            <person name="Hainaut M."/>
            <person name="Grigoriev I.V."/>
            <person name="Hibbett D.S."/>
        </authorList>
    </citation>
    <scope>NUCLEOTIDE SEQUENCE [LARGE SCALE GENOMIC DNA]</scope>
    <source>
        <strain evidence="8 9">TC161</strain>
    </source>
</reference>
<protein>
    <recommendedName>
        <fullName evidence="7">Fatty acid hydroxylase domain-containing protein</fullName>
    </recommendedName>
</protein>
<dbReference type="InParanoid" id="A0A165JK39"/>